<name>A0A225WYZ3_9STRA</name>
<dbReference type="AlphaFoldDB" id="A0A225WYZ3"/>
<feature type="compositionally biased region" description="Acidic residues" evidence="1">
    <location>
        <begin position="55"/>
        <end position="64"/>
    </location>
</feature>
<dbReference type="PANTHER" id="PTHR31569:SF4">
    <property type="entry name" value="SWIM-TYPE DOMAIN-CONTAINING PROTEIN"/>
    <property type="match status" value="1"/>
</dbReference>
<dbReference type="OrthoDB" id="126432at2759"/>
<reference evidence="3" key="1">
    <citation type="submission" date="2017-03" db="EMBL/GenBank/DDBJ databases">
        <title>Phytopthora megakarya and P. palmivora, two closely related causual agents of cacao black pod achieved similar genome size and gene model numbers by different mechanisms.</title>
        <authorList>
            <person name="Ali S."/>
            <person name="Shao J."/>
            <person name="Larry D.J."/>
            <person name="Kronmiller B."/>
            <person name="Shen D."/>
            <person name="Strem M.D."/>
            <person name="Melnick R.L."/>
            <person name="Guiltinan M.J."/>
            <person name="Tyler B.M."/>
            <person name="Meinhardt L.W."/>
            <person name="Bailey B.A."/>
        </authorList>
    </citation>
    <scope>NUCLEOTIDE SEQUENCE [LARGE SCALE GENOMIC DNA]</scope>
    <source>
        <strain evidence="3">zdho120</strain>
    </source>
</reference>
<dbReference type="EMBL" id="NBNE01000152">
    <property type="protein sequence ID" value="OWZ22228.1"/>
    <property type="molecule type" value="Genomic_DNA"/>
</dbReference>
<feature type="region of interest" description="Disordered" evidence="1">
    <location>
        <begin position="51"/>
        <end position="88"/>
    </location>
</feature>
<evidence type="ECO:0000313" key="2">
    <source>
        <dbReference type="EMBL" id="OWZ22228.1"/>
    </source>
</evidence>
<dbReference type="PANTHER" id="PTHR31569">
    <property type="entry name" value="SWIM-TYPE DOMAIN-CONTAINING PROTEIN"/>
    <property type="match status" value="1"/>
</dbReference>
<proteinExistence type="predicted"/>
<feature type="compositionally biased region" description="Acidic residues" evidence="1">
    <location>
        <begin position="74"/>
        <end position="86"/>
    </location>
</feature>
<gene>
    <name evidence="2" type="ORF">PHMEG_0003093</name>
</gene>
<accession>A0A225WYZ3</accession>
<sequence>MRNKLQVHLPLIGTNSPNHFVSSSLLDASHAPSTHFQILRIRGTMKRRSRLVGECSDDDGDENDDHSSRAAQGEVEDSLSEAEDQGPFEGKRLCQYHENWEAWESKQKVSRSGTTSCVIQKRAKDGRSMRYLPDTVPRWRRRYICTYGYPERSRGKGDRPQQKHRGLQCPFRFTAESVYVKGSWKVEIRHPLYTQNHSLSKETFDNYSHNRQVPLGEPMVEDLRLMIQAGGRGSLRIYEYIRDHSAHKVTRRDVSNLMATIRKDLRDEADDDVAVAEFLLAFEDRDPGNVVSIDETSVGETVPSP</sequence>
<dbReference type="InterPro" id="IPR052579">
    <property type="entry name" value="Zinc_finger_SWIM"/>
</dbReference>
<evidence type="ECO:0000313" key="3">
    <source>
        <dbReference type="Proteomes" id="UP000198211"/>
    </source>
</evidence>
<comment type="caution">
    <text evidence="2">The sequence shown here is derived from an EMBL/GenBank/DDBJ whole genome shotgun (WGS) entry which is preliminary data.</text>
</comment>
<keyword evidence="3" id="KW-1185">Reference proteome</keyword>
<organism evidence="2 3">
    <name type="scientific">Phytophthora megakarya</name>
    <dbReference type="NCBI Taxonomy" id="4795"/>
    <lineage>
        <taxon>Eukaryota</taxon>
        <taxon>Sar</taxon>
        <taxon>Stramenopiles</taxon>
        <taxon>Oomycota</taxon>
        <taxon>Peronosporomycetes</taxon>
        <taxon>Peronosporales</taxon>
        <taxon>Peronosporaceae</taxon>
        <taxon>Phytophthora</taxon>
    </lineage>
</organism>
<evidence type="ECO:0000256" key="1">
    <source>
        <dbReference type="SAM" id="MobiDB-lite"/>
    </source>
</evidence>
<dbReference type="Proteomes" id="UP000198211">
    <property type="component" value="Unassembled WGS sequence"/>
</dbReference>
<protein>
    <submittedName>
        <fullName evidence="2">Uncharacterized protein</fullName>
    </submittedName>
</protein>